<protein>
    <submittedName>
        <fullName evidence="5">Glycoside hydrolase family 95 protein</fullName>
    </submittedName>
</protein>
<evidence type="ECO:0000313" key="5">
    <source>
        <dbReference type="EMBL" id="MBB2148876.1"/>
    </source>
</evidence>
<dbReference type="PANTHER" id="PTHR31084:SF0">
    <property type="entry name" value="ALPHA-L-FUCOSIDASE 2"/>
    <property type="match status" value="1"/>
</dbReference>
<evidence type="ECO:0000259" key="2">
    <source>
        <dbReference type="Pfam" id="PF14498"/>
    </source>
</evidence>
<dbReference type="InterPro" id="IPR008928">
    <property type="entry name" value="6-hairpin_glycosidase_sf"/>
</dbReference>
<feature type="domain" description="Glycosyl hydrolase family 95 N-terminal" evidence="2">
    <location>
        <begin position="25"/>
        <end position="270"/>
    </location>
</feature>
<dbReference type="Pfam" id="PF14498">
    <property type="entry name" value="Glyco_hyd_65N_2"/>
    <property type="match status" value="1"/>
</dbReference>
<gene>
    <name evidence="5" type="ORF">GM920_08120</name>
</gene>
<dbReference type="RefSeq" id="WP_182955567.1">
    <property type="nucleotide sequence ID" value="NZ_WNXC01000002.1"/>
</dbReference>
<dbReference type="EMBL" id="WNXC01000002">
    <property type="protein sequence ID" value="MBB2148876.1"/>
    <property type="molecule type" value="Genomic_DNA"/>
</dbReference>
<organism evidence="5 6">
    <name type="scientific">Pedobacter gandavensis</name>
    <dbReference type="NCBI Taxonomy" id="2679963"/>
    <lineage>
        <taxon>Bacteria</taxon>
        <taxon>Pseudomonadati</taxon>
        <taxon>Bacteroidota</taxon>
        <taxon>Sphingobacteriia</taxon>
        <taxon>Sphingobacteriales</taxon>
        <taxon>Sphingobacteriaceae</taxon>
        <taxon>Pedobacter</taxon>
    </lineage>
</organism>
<feature type="signal peptide" evidence="1">
    <location>
        <begin position="1"/>
        <end position="19"/>
    </location>
</feature>
<comment type="caution">
    <text evidence="5">The sequence shown here is derived from an EMBL/GenBank/DDBJ whole genome shotgun (WGS) entry which is preliminary data.</text>
</comment>
<dbReference type="Gene3D" id="2.70.98.50">
    <property type="entry name" value="putative glycoside hydrolase family protein from bacillus halodurans"/>
    <property type="match status" value="1"/>
</dbReference>
<sequence>MKKLYVLLGAVSISMNAVAQQPLKLWYDRPAKVWEEALPLGNGKTGAMVYGRVNRERIPLNDNTLWSGFPDPGNNPAGPKVLPEVRKAIEEGKYEEATQLWRKMQGPYSARYLPLGDLYLQFNQQDSIPSRYYRSLDLDNAIATVNYSLNGVDYKREVFTSYPGKVLMMRITASKPGSISFNTGLISKLRFKTASVGTQELILKGKAPKFVANRDYEPKQVEYDAQEGMTFEIRMRVKHEGGTLKAVGDQLLVQNANAVTIYLTEATSFNGFDKSAGLAGKDPSIASLADMNAVFGKSYEVLKAQHVQDYQQLFNRVKFELKENPVAEKQTTDERLKQYAKTKNDQGLQTLYYQFGRYLMIACSRPGSRPSNLQGIWNDQVQPPWGSNYTTNINTEMNYWLAENANLSECHQPLFDFMKELAVNGAKTAKVNYNIDKGWVAHHNSDLWAKTSPPGGYDWDPKGAPRWTAWPMSGAWFSTHLFEHYQFTGDKVFLSKTAYPLMKGAAEFMLQWLIKDDKTGYLVTSPSTSPENTVKIQGKEYQLSKASTMDMSILRELFTDIIRTTEALNIDAPFRKELIDAREKLYPFHIGQYGQVQEWFQDWDDPKDNHRHISHLFSLFPGNQISVFETPDLASAAKQTLIFRGDVSTGWSMAWKINWWARLQDGNHAYKILEDAFTYIDPTLTKAQMSGGGTYPNLFDAHPPFQIDGNFGATAGITEMLLQSQDGMISLLPALPEAWSAGNIQGIKARGNFVVGMNWKSGKLTEGTIKSEIGGNCRLRTLQPVKVVQLGKDQTGKTQVKGETIVAVTNPKSENSNSLTQKPYVPAYKNASKVALEKLAVETGYVIDFKTEKGKIYKVIAL</sequence>
<reference evidence="5 6" key="1">
    <citation type="submission" date="2019-11" db="EMBL/GenBank/DDBJ databases">
        <title>Description of Pedobacter sp. LMG 31462T.</title>
        <authorList>
            <person name="Carlier A."/>
            <person name="Qi S."/>
            <person name="Vandamme P."/>
        </authorList>
    </citation>
    <scope>NUCLEOTIDE SEQUENCE [LARGE SCALE GENOMIC DNA]</scope>
    <source>
        <strain evidence="5 6">LMG 31462</strain>
    </source>
</reference>
<dbReference type="SUPFAM" id="SSF48208">
    <property type="entry name" value="Six-hairpin glycosidases"/>
    <property type="match status" value="1"/>
</dbReference>
<dbReference type="InterPro" id="IPR013780">
    <property type="entry name" value="Glyco_hydro_b"/>
</dbReference>
<feature type="domain" description="Glycosyl hydrolase family 95 catalytic" evidence="4">
    <location>
        <begin position="298"/>
        <end position="721"/>
    </location>
</feature>
<keyword evidence="6" id="KW-1185">Reference proteome</keyword>
<evidence type="ECO:0000259" key="3">
    <source>
        <dbReference type="Pfam" id="PF21307"/>
    </source>
</evidence>
<dbReference type="Pfam" id="PF21307">
    <property type="entry name" value="Glyco_hydro_95_C"/>
    <property type="match status" value="1"/>
</dbReference>
<dbReference type="InterPro" id="IPR012341">
    <property type="entry name" value="6hp_glycosidase-like_sf"/>
</dbReference>
<dbReference type="InterPro" id="IPR027414">
    <property type="entry name" value="GH95_N_dom"/>
</dbReference>
<dbReference type="InterPro" id="IPR054363">
    <property type="entry name" value="GH95_cat"/>
</dbReference>
<feature type="chain" id="PRO_5045989246" evidence="1">
    <location>
        <begin position="20"/>
        <end position="862"/>
    </location>
</feature>
<dbReference type="PIRSF" id="PIRSF007663">
    <property type="entry name" value="UCP007663"/>
    <property type="match status" value="1"/>
</dbReference>
<accession>A0ABR6EV83</accession>
<evidence type="ECO:0000259" key="4">
    <source>
        <dbReference type="Pfam" id="PF22124"/>
    </source>
</evidence>
<proteinExistence type="predicted"/>
<dbReference type="Gene3D" id="1.50.10.10">
    <property type="match status" value="1"/>
</dbReference>
<evidence type="ECO:0000313" key="6">
    <source>
        <dbReference type="Proteomes" id="UP000636110"/>
    </source>
</evidence>
<dbReference type="Pfam" id="PF22124">
    <property type="entry name" value="Glyco_hydro_95_cat"/>
    <property type="match status" value="1"/>
</dbReference>
<dbReference type="Gene3D" id="2.60.40.1180">
    <property type="entry name" value="Golgi alpha-mannosidase II"/>
    <property type="match status" value="1"/>
</dbReference>
<evidence type="ECO:0000256" key="1">
    <source>
        <dbReference type="SAM" id="SignalP"/>
    </source>
</evidence>
<keyword evidence="1" id="KW-0732">Signal</keyword>
<dbReference type="PANTHER" id="PTHR31084">
    <property type="entry name" value="ALPHA-L-FUCOSIDASE 2"/>
    <property type="match status" value="1"/>
</dbReference>
<name>A0ABR6EV83_9SPHI</name>
<dbReference type="GO" id="GO:0016787">
    <property type="term" value="F:hydrolase activity"/>
    <property type="evidence" value="ECO:0007669"/>
    <property type="project" value="UniProtKB-KW"/>
</dbReference>
<feature type="domain" description="Alpha fucosidase A-like C-terminal" evidence="3">
    <location>
        <begin position="723"/>
        <end position="803"/>
    </location>
</feature>
<dbReference type="Proteomes" id="UP000636110">
    <property type="component" value="Unassembled WGS sequence"/>
</dbReference>
<keyword evidence="5" id="KW-0378">Hydrolase</keyword>
<dbReference type="InterPro" id="IPR016518">
    <property type="entry name" value="Alpha-L-fucosidase"/>
</dbReference>
<dbReference type="InterPro" id="IPR049053">
    <property type="entry name" value="AFCA-like_C"/>
</dbReference>